<comment type="caution">
    <text evidence="6">The sequence shown here is derived from an EMBL/GenBank/DDBJ whole genome shotgun (WGS) entry which is preliminary data.</text>
</comment>
<proteinExistence type="predicted"/>
<dbReference type="SUPFAM" id="SSF47384">
    <property type="entry name" value="Homodimeric domain of signal transducing histidine kinase"/>
    <property type="match status" value="1"/>
</dbReference>
<keyword evidence="3" id="KW-0812">Transmembrane</keyword>
<dbReference type="EC" id="2.7.13.3" evidence="2"/>
<protein>
    <recommendedName>
        <fullName evidence="2">histidine kinase</fullName>
        <ecNumber evidence="2">2.7.13.3</ecNumber>
    </recommendedName>
</protein>
<dbReference type="OrthoDB" id="1301080at2"/>
<dbReference type="InterPro" id="IPR003661">
    <property type="entry name" value="HisK_dim/P_dom"/>
</dbReference>
<dbReference type="Proteomes" id="UP000261174">
    <property type="component" value="Unassembled WGS sequence"/>
</dbReference>
<evidence type="ECO:0000256" key="2">
    <source>
        <dbReference type="ARBA" id="ARBA00012438"/>
    </source>
</evidence>
<feature type="transmembrane region" description="Helical" evidence="3">
    <location>
        <begin position="361"/>
        <end position="380"/>
    </location>
</feature>
<dbReference type="Gene3D" id="1.25.40.10">
    <property type="entry name" value="Tetratricopeptide repeat domain"/>
    <property type="match status" value="1"/>
</dbReference>
<evidence type="ECO:0000259" key="5">
    <source>
        <dbReference type="SMART" id="SM00388"/>
    </source>
</evidence>
<keyword evidence="7" id="KW-1185">Reference proteome</keyword>
<evidence type="ECO:0000313" key="7">
    <source>
        <dbReference type="Proteomes" id="UP000261174"/>
    </source>
</evidence>
<keyword evidence="3" id="KW-0472">Membrane</keyword>
<comment type="catalytic activity">
    <reaction evidence="1">
        <text>ATP + protein L-histidine = ADP + protein N-phospho-L-histidine.</text>
        <dbReference type="EC" id="2.7.13.3"/>
    </reaction>
</comment>
<name>A0A3E1P2C1_9BACT</name>
<dbReference type="CDD" id="cd00082">
    <property type="entry name" value="HisKA"/>
    <property type="match status" value="1"/>
</dbReference>
<reference evidence="6 7" key="1">
    <citation type="submission" date="2018-08" db="EMBL/GenBank/DDBJ databases">
        <title>Chitinophaga sp. K20C18050901, a novel bacterium isolated from forest soil.</title>
        <authorList>
            <person name="Wang C."/>
        </authorList>
    </citation>
    <scope>NUCLEOTIDE SEQUENCE [LARGE SCALE GENOMIC DNA]</scope>
    <source>
        <strain evidence="6 7">K20C18050901</strain>
    </source>
</reference>
<dbReference type="AlphaFoldDB" id="A0A3E1P2C1"/>
<dbReference type="SMART" id="SM00388">
    <property type="entry name" value="HisKA"/>
    <property type="match status" value="1"/>
</dbReference>
<sequence length="616" mass="70663">MFKKLAVILLLFTQVVCAQKSAVQQLRRQLAKVQDSIVYTNVLNELSMKWHLINADSCFWYAVQARDVANRLNYRKGIADALNNLSIAYALKANIKQAIEYEGKALVYYRQMEDNSNICQVTMNMSVFHSLAGMNETGQQYLYQAMDLGKKLVYDSIYSLVLINYAIRFNDDSTKRDSVQWAIQKAKKIAGNYPGCSRDLYYIHAFEADNLFRKGERAKAVTWINSLATQAQKDGLIYVAIDILRHIENYYKQGYQLDVIPYKEKIYALGKIAGYTDLMLPQVISIYRYYTRVNNAAKMAEYGHELWTLTDRQEVMKDSRHVNYLDYFLKEQELNEWHLSNKIQTEKLARANTQRLARRKLIAFLFGLLMILGGFTFSRYRSYRYLQQQEELLANMNAAISDKNRQLQVQDDFKNKLISVVAHDFREPLQNIIKVSALFRNGDADPALRQKLIKDTESSSRKTLEIFDNILRWIKSQLSGFVYAPAPCNLKDMFSGVIAEIPEGLQVAGDQAMLQFVHRSLLQGAATLGRDVRVVAVQEADRVKVMVISSPTVLTTQQATNLFAYEDAVYSVQGEGEELAMRFIICKDFMDKMGGQIWANVTGEQLQLIYALPSFS</sequence>
<feature type="signal peptide" evidence="4">
    <location>
        <begin position="1"/>
        <end position="18"/>
    </location>
</feature>
<dbReference type="Gene3D" id="1.10.287.130">
    <property type="match status" value="1"/>
</dbReference>
<organism evidence="6 7">
    <name type="scientific">Chitinophaga silvisoli</name>
    <dbReference type="NCBI Taxonomy" id="2291814"/>
    <lineage>
        <taxon>Bacteria</taxon>
        <taxon>Pseudomonadati</taxon>
        <taxon>Bacteroidota</taxon>
        <taxon>Chitinophagia</taxon>
        <taxon>Chitinophagales</taxon>
        <taxon>Chitinophagaceae</taxon>
        <taxon>Chitinophaga</taxon>
    </lineage>
</organism>
<gene>
    <name evidence="6" type="ORF">DXN04_13385</name>
</gene>
<feature type="domain" description="Signal transduction histidine kinase dimerisation/phosphoacceptor" evidence="5">
    <location>
        <begin position="413"/>
        <end position="479"/>
    </location>
</feature>
<dbReference type="RefSeq" id="WP_116853857.1">
    <property type="nucleotide sequence ID" value="NZ_QTJV01000004.1"/>
</dbReference>
<accession>A0A3E1P2C1</accession>
<evidence type="ECO:0000256" key="1">
    <source>
        <dbReference type="ARBA" id="ARBA00000085"/>
    </source>
</evidence>
<dbReference type="InterPro" id="IPR011990">
    <property type="entry name" value="TPR-like_helical_dom_sf"/>
</dbReference>
<keyword evidence="4" id="KW-0732">Signal</keyword>
<dbReference type="GO" id="GO:0000155">
    <property type="term" value="F:phosphorelay sensor kinase activity"/>
    <property type="evidence" value="ECO:0007669"/>
    <property type="project" value="InterPro"/>
</dbReference>
<evidence type="ECO:0000313" key="6">
    <source>
        <dbReference type="EMBL" id="RFM34270.1"/>
    </source>
</evidence>
<evidence type="ECO:0000256" key="4">
    <source>
        <dbReference type="SAM" id="SignalP"/>
    </source>
</evidence>
<evidence type="ECO:0000256" key="3">
    <source>
        <dbReference type="SAM" id="Phobius"/>
    </source>
</evidence>
<keyword evidence="3" id="KW-1133">Transmembrane helix</keyword>
<dbReference type="EMBL" id="QTJV01000004">
    <property type="protein sequence ID" value="RFM34270.1"/>
    <property type="molecule type" value="Genomic_DNA"/>
</dbReference>
<feature type="chain" id="PRO_5017584995" description="histidine kinase" evidence="4">
    <location>
        <begin position="19"/>
        <end position="616"/>
    </location>
</feature>
<dbReference type="InterPro" id="IPR036097">
    <property type="entry name" value="HisK_dim/P_sf"/>
</dbReference>